<dbReference type="Proteomes" id="UP000192634">
    <property type="component" value="Unassembled WGS sequence"/>
</dbReference>
<dbReference type="PANTHER" id="PTHR30222">
    <property type="entry name" value="SPERMIDINE/PUTRESCINE-BINDING PERIPLASMIC PROTEIN"/>
    <property type="match status" value="1"/>
</dbReference>
<reference evidence="5 6" key="1">
    <citation type="submission" date="2017-04" db="EMBL/GenBank/DDBJ databases">
        <authorList>
            <person name="Afonso C.L."/>
            <person name="Miller P.J."/>
            <person name="Scott M.A."/>
            <person name="Spackman E."/>
            <person name="Goraichik I."/>
            <person name="Dimitrov K.M."/>
            <person name="Suarez D.L."/>
            <person name="Swayne D.E."/>
        </authorList>
    </citation>
    <scope>NUCLEOTIDE SEQUENCE [LARGE SCALE GENOMIC DNA]</scope>
    <source>
        <strain evidence="5 6">CGMCC 1.12511</strain>
    </source>
</reference>
<dbReference type="PANTHER" id="PTHR30222:SF17">
    <property type="entry name" value="SPERMIDINE_PUTRESCINE-BINDING PERIPLASMIC PROTEIN"/>
    <property type="match status" value="1"/>
</dbReference>
<dbReference type="AlphaFoldDB" id="A0A1W1Y9U0"/>
<organism evidence="5 6">
    <name type="scientific">Janibacter indicus</name>
    <dbReference type="NCBI Taxonomy" id="857417"/>
    <lineage>
        <taxon>Bacteria</taxon>
        <taxon>Bacillati</taxon>
        <taxon>Actinomycetota</taxon>
        <taxon>Actinomycetes</taxon>
        <taxon>Micrococcales</taxon>
        <taxon>Intrasporangiaceae</taxon>
        <taxon>Janibacter</taxon>
    </lineage>
</organism>
<comment type="subcellular location">
    <subcellularLocation>
        <location evidence="1">Periplasm</location>
    </subcellularLocation>
</comment>
<sequence length="418" mass="46330">MDRLRRPADPRTAALIRAAQASARSRGSFQPSRRTMLGAGALGLGATLLAGCAPPEPPAGGVAELDLPEDRSEREKTVRWANWTAYLDMDDAGKTYPTLTAFEKQTGIKVSYTEDVDDNDTYFNKIAPQLRAKQDINRDIFTFTDWMANRIIREGLCQPLELIQMPNASNLLAPLKDVSFDPGRQFSLTWQSGFAGIGYHKGKVGRELKAIEDLWADDLKGRISVLSEFRDTLGLIMQSQGVDPSGDFDQAAFEAAIGEIDKRLTEGYIRRVKGNSYLNDLKSGNAVAGIVWSGDLFVLRAETEDDDWEFVIPESGGMLWSDNLMVPITSHHRRNAQQVMDYYYDPKVAAEVAAWVNYICPVEGARAAMEKIDPDLAESPFIFPSEDYIADHDIVGFRALSSQEDADYSALWAKAVGN</sequence>
<dbReference type="CDD" id="cd13590">
    <property type="entry name" value="PBP2_PotD_PotF_like"/>
    <property type="match status" value="1"/>
</dbReference>
<evidence type="ECO:0000256" key="2">
    <source>
        <dbReference type="ARBA" id="ARBA00022448"/>
    </source>
</evidence>
<dbReference type="PROSITE" id="PS51318">
    <property type="entry name" value="TAT"/>
    <property type="match status" value="1"/>
</dbReference>
<keyword evidence="2" id="KW-0813">Transport</keyword>
<dbReference type="Pfam" id="PF13416">
    <property type="entry name" value="SBP_bac_8"/>
    <property type="match status" value="1"/>
</dbReference>
<dbReference type="GO" id="GO:0019808">
    <property type="term" value="F:polyamine binding"/>
    <property type="evidence" value="ECO:0007669"/>
    <property type="project" value="InterPro"/>
</dbReference>
<evidence type="ECO:0000256" key="3">
    <source>
        <dbReference type="ARBA" id="ARBA00022729"/>
    </source>
</evidence>
<dbReference type="OrthoDB" id="9813777at2"/>
<name>A0A1W1Y9U0_9MICO</name>
<dbReference type="GO" id="GO:0042597">
    <property type="term" value="C:periplasmic space"/>
    <property type="evidence" value="ECO:0007669"/>
    <property type="project" value="UniProtKB-SubCell"/>
</dbReference>
<keyword evidence="3" id="KW-0732">Signal</keyword>
<accession>A0A1W1Y9U0</accession>
<dbReference type="InterPro" id="IPR006059">
    <property type="entry name" value="SBP"/>
</dbReference>
<dbReference type="PRINTS" id="PR00909">
    <property type="entry name" value="SPERMDNBNDNG"/>
</dbReference>
<gene>
    <name evidence="5" type="ORF">SAMN06296429_101258</name>
</gene>
<dbReference type="InterPro" id="IPR001188">
    <property type="entry name" value="Sperm_putr-bd"/>
</dbReference>
<dbReference type="InterPro" id="IPR006311">
    <property type="entry name" value="TAT_signal"/>
</dbReference>
<keyword evidence="4" id="KW-0574">Periplasm</keyword>
<dbReference type="SUPFAM" id="SSF53850">
    <property type="entry name" value="Periplasmic binding protein-like II"/>
    <property type="match status" value="1"/>
</dbReference>
<dbReference type="RefSeq" id="WP_084449493.1">
    <property type="nucleotide sequence ID" value="NZ_FWXN01000001.1"/>
</dbReference>
<evidence type="ECO:0000313" key="6">
    <source>
        <dbReference type="Proteomes" id="UP000192634"/>
    </source>
</evidence>
<evidence type="ECO:0000313" key="5">
    <source>
        <dbReference type="EMBL" id="SMC32917.1"/>
    </source>
</evidence>
<dbReference type="Gene3D" id="3.40.190.10">
    <property type="entry name" value="Periplasmic binding protein-like II"/>
    <property type="match status" value="2"/>
</dbReference>
<evidence type="ECO:0000256" key="1">
    <source>
        <dbReference type="ARBA" id="ARBA00004418"/>
    </source>
</evidence>
<dbReference type="GO" id="GO:0015846">
    <property type="term" value="P:polyamine transport"/>
    <property type="evidence" value="ECO:0007669"/>
    <property type="project" value="InterPro"/>
</dbReference>
<evidence type="ECO:0000256" key="4">
    <source>
        <dbReference type="ARBA" id="ARBA00022764"/>
    </source>
</evidence>
<proteinExistence type="predicted"/>
<protein>
    <submittedName>
        <fullName evidence="5">Spermidine/putrescine transport system substrate-binding protein</fullName>
    </submittedName>
</protein>
<dbReference type="EMBL" id="FWXN01000001">
    <property type="protein sequence ID" value="SMC32917.1"/>
    <property type="molecule type" value="Genomic_DNA"/>
</dbReference>